<evidence type="ECO:0000256" key="1">
    <source>
        <dbReference type="SAM" id="MobiDB-lite"/>
    </source>
</evidence>
<keyword evidence="4" id="KW-1185">Reference proteome</keyword>
<gene>
    <name evidence="3" type="ORF">SAMN05216259_101303</name>
</gene>
<dbReference type="SMART" id="SM00530">
    <property type="entry name" value="HTH_XRE"/>
    <property type="match status" value="1"/>
</dbReference>
<dbReference type="AlphaFoldDB" id="A0A1G9VK23"/>
<feature type="domain" description="HTH cro/C1-type" evidence="2">
    <location>
        <begin position="34"/>
        <end position="89"/>
    </location>
</feature>
<dbReference type="Gene3D" id="1.10.260.40">
    <property type="entry name" value="lambda repressor-like DNA-binding domains"/>
    <property type="match status" value="1"/>
</dbReference>
<dbReference type="InterPro" id="IPR010982">
    <property type="entry name" value="Lambda_DNA-bd_dom_sf"/>
</dbReference>
<reference evidence="3 4" key="1">
    <citation type="submission" date="2016-10" db="EMBL/GenBank/DDBJ databases">
        <authorList>
            <person name="de Groot N.N."/>
        </authorList>
    </citation>
    <scope>NUCLEOTIDE SEQUENCE [LARGE SCALE GENOMIC DNA]</scope>
    <source>
        <strain evidence="3 4">CGMCC 4.2022</strain>
    </source>
</reference>
<organism evidence="3 4">
    <name type="scientific">Actinacidiphila guanduensis</name>
    <dbReference type="NCBI Taxonomy" id="310781"/>
    <lineage>
        <taxon>Bacteria</taxon>
        <taxon>Bacillati</taxon>
        <taxon>Actinomycetota</taxon>
        <taxon>Actinomycetes</taxon>
        <taxon>Kitasatosporales</taxon>
        <taxon>Streptomycetaceae</taxon>
        <taxon>Actinacidiphila</taxon>
    </lineage>
</organism>
<accession>A0A1G9VK23</accession>
<dbReference type="PROSITE" id="PS50943">
    <property type="entry name" value="HTH_CROC1"/>
    <property type="match status" value="1"/>
</dbReference>
<sequence>MPAQPSRSQRGARNVHDLSGRPPTAQRMIFGETLRQRREAQGLTAEDVGRRIGQSASKVSRMENGRHDFKESDLQRLFGIYGVNDPAERERLLELARKANERGWWDAWSDVSTKTLQTLVSLEDMAQRIRSYEIGQLPGLVQTPDYTRALIRANTPEKDQQGIDRIVELRAMRQQRLRESPGKKLLCVLDEVTLVRGYGSRQTMRRQLEHLIALADHPDIGFSLVELTRLNLPVQIGTTTIFDFEDGRLPDIVYIERPNGGLYLHDESEVDEHVKGFDRLLFASLGHHATVRRMHDHLKKLR</sequence>
<evidence type="ECO:0000313" key="4">
    <source>
        <dbReference type="Proteomes" id="UP000199341"/>
    </source>
</evidence>
<dbReference type="Pfam" id="PF19054">
    <property type="entry name" value="DUF5753"/>
    <property type="match status" value="1"/>
</dbReference>
<evidence type="ECO:0000313" key="3">
    <source>
        <dbReference type="EMBL" id="SDM72457.1"/>
    </source>
</evidence>
<dbReference type="GO" id="GO:0003677">
    <property type="term" value="F:DNA binding"/>
    <property type="evidence" value="ECO:0007669"/>
    <property type="project" value="InterPro"/>
</dbReference>
<dbReference type="InterPro" id="IPR043917">
    <property type="entry name" value="DUF5753"/>
</dbReference>
<dbReference type="STRING" id="310781.SAMN05216259_101303"/>
<dbReference type="InterPro" id="IPR001387">
    <property type="entry name" value="Cro/C1-type_HTH"/>
</dbReference>
<name>A0A1G9VK23_9ACTN</name>
<dbReference type="Pfam" id="PF13560">
    <property type="entry name" value="HTH_31"/>
    <property type="match status" value="1"/>
</dbReference>
<feature type="region of interest" description="Disordered" evidence="1">
    <location>
        <begin position="1"/>
        <end position="25"/>
    </location>
</feature>
<dbReference type="Proteomes" id="UP000199341">
    <property type="component" value="Unassembled WGS sequence"/>
</dbReference>
<protein>
    <submittedName>
        <fullName evidence="3">Helix-turn-helix domain-containing protein</fullName>
    </submittedName>
</protein>
<dbReference type="EMBL" id="FNIE01000001">
    <property type="protein sequence ID" value="SDM72457.1"/>
    <property type="molecule type" value="Genomic_DNA"/>
</dbReference>
<evidence type="ECO:0000259" key="2">
    <source>
        <dbReference type="PROSITE" id="PS50943"/>
    </source>
</evidence>
<feature type="compositionally biased region" description="Polar residues" evidence="1">
    <location>
        <begin position="1"/>
        <end position="11"/>
    </location>
</feature>
<dbReference type="SUPFAM" id="SSF47413">
    <property type="entry name" value="lambda repressor-like DNA-binding domains"/>
    <property type="match status" value="1"/>
</dbReference>
<proteinExistence type="predicted"/>
<dbReference type="CDD" id="cd00093">
    <property type="entry name" value="HTH_XRE"/>
    <property type="match status" value="1"/>
</dbReference>